<feature type="region of interest" description="Disordered" evidence="1">
    <location>
        <begin position="1"/>
        <end position="24"/>
    </location>
</feature>
<name>A0A5C5WGB0_9PLAN</name>
<evidence type="ECO:0000313" key="2">
    <source>
        <dbReference type="EMBL" id="TWT49053.1"/>
    </source>
</evidence>
<evidence type="ECO:0000313" key="4">
    <source>
        <dbReference type="Proteomes" id="UP000317243"/>
    </source>
</evidence>
<keyword evidence="4" id="KW-1185">Reference proteome</keyword>
<evidence type="ECO:0000313" key="3">
    <source>
        <dbReference type="EMBL" id="TWT57710.1"/>
    </source>
</evidence>
<protein>
    <submittedName>
        <fullName evidence="2">Uncharacterized protein</fullName>
    </submittedName>
</protein>
<proteinExistence type="predicted"/>
<reference evidence="2 4" key="1">
    <citation type="submission" date="2019-02" db="EMBL/GenBank/DDBJ databases">
        <title>Deep-cultivation of Planctomycetes and their phenomic and genomic characterization uncovers novel biology.</title>
        <authorList>
            <person name="Wiegand S."/>
            <person name="Jogler M."/>
            <person name="Boedeker C."/>
            <person name="Pinto D."/>
            <person name="Vollmers J."/>
            <person name="Rivas-Marin E."/>
            <person name="Kohn T."/>
            <person name="Peeters S.H."/>
            <person name="Heuer A."/>
            <person name="Rast P."/>
            <person name="Oberbeckmann S."/>
            <person name="Bunk B."/>
            <person name="Jeske O."/>
            <person name="Meyerdierks A."/>
            <person name="Storesund J.E."/>
            <person name="Kallscheuer N."/>
            <person name="Luecker S."/>
            <person name="Lage O.M."/>
            <person name="Pohl T."/>
            <person name="Merkel B.J."/>
            <person name="Hornburger P."/>
            <person name="Mueller R.-W."/>
            <person name="Bruemmer F."/>
            <person name="Labrenz M."/>
            <person name="Spormann A.M."/>
            <person name="Op Den Camp H."/>
            <person name="Overmann J."/>
            <person name="Amann R."/>
            <person name="Jetten M.S.M."/>
            <person name="Mascher T."/>
            <person name="Medema M.H."/>
            <person name="Devos D.P."/>
            <person name="Kaster A.-K."/>
            <person name="Ovreas L."/>
            <person name="Rohde M."/>
            <person name="Galperin M.Y."/>
            <person name="Jogler C."/>
        </authorList>
    </citation>
    <scope>NUCLEOTIDE SEQUENCE [LARGE SCALE GENOMIC DNA]</scope>
    <source>
        <strain evidence="2 4">KOR42</strain>
    </source>
</reference>
<dbReference type="EMBL" id="SIHI01000019">
    <property type="protein sequence ID" value="TWT49053.1"/>
    <property type="molecule type" value="Genomic_DNA"/>
</dbReference>
<dbReference type="EMBL" id="SIHI01000001">
    <property type="protein sequence ID" value="TWT57710.1"/>
    <property type="molecule type" value="Genomic_DNA"/>
</dbReference>
<comment type="caution">
    <text evidence="2">The sequence shown here is derived from an EMBL/GenBank/DDBJ whole genome shotgun (WGS) entry which is preliminary data.</text>
</comment>
<sequence length="63" mass="7197">MSRRLKRPARPANRLDGSNGHRPHGDCGCWFLPTGELAVPCTYHASQRLRQEAERISQRARNN</sequence>
<gene>
    <name evidence="3" type="ORF">KOR42_10740</name>
    <name evidence="2" type="ORF">KOR42_39690</name>
</gene>
<dbReference type="Proteomes" id="UP000317243">
    <property type="component" value="Unassembled WGS sequence"/>
</dbReference>
<dbReference type="AlphaFoldDB" id="A0A5C5WGB0"/>
<evidence type="ECO:0000256" key="1">
    <source>
        <dbReference type="SAM" id="MobiDB-lite"/>
    </source>
</evidence>
<accession>A0A5C5WGB0</accession>
<organism evidence="2 4">
    <name type="scientific">Thalassoglobus neptunius</name>
    <dbReference type="NCBI Taxonomy" id="1938619"/>
    <lineage>
        <taxon>Bacteria</taxon>
        <taxon>Pseudomonadati</taxon>
        <taxon>Planctomycetota</taxon>
        <taxon>Planctomycetia</taxon>
        <taxon>Planctomycetales</taxon>
        <taxon>Planctomycetaceae</taxon>
        <taxon>Thalassoglobus</taxon>
    </lineage>
</organism>
<dbReference type="RefSeq" id="WP_146507591.1">
    <property type="nucleotide sequence ID" value="NZ_SIHI01000001.1"/>
</dbReference>